<dbReference type="AlphaFoldDB" id="A0A3Q9G531"/>
<evidence type="ECO:0000313" key="2">
    <source>
        <dbReference type="Proteomes" id="UP000280344"/>
    </source>
</evidence>
<reference evidence="1 2" key="1">
    <citation type="submission" date="2018-12" db="EMBL/GenBank/DDBJ databases">
        <title>Complete genome sequence of Flaviflexus sp. H23T48.</title>
        <authorList>
            <person name="Bae J.-W."/>
            <person name="Lee J.-Y."/>
        </authorList>
    </citation>
    <scope>NUCLEOTIDE SEQUENCE [LARGE SCALE GENOMIC DNA]</scope>
    <source>
        <strain evidence="1 2">H23T48</strain>
    </source>
</reference>
<name>A0A3Q9G531_9ACTO</name>
<evidence type="ECO:0000313" key="1">
    <source>
        <dbReference type="EMBL" id="AZQ77635.1"/>
    </source>
</evidence>
<proteinExistence type="predicted"/>
<protein>
    <submittedName>
        <fullName evidence="1">Uncharacterized protein</fullName>
    </submittedName>
</protein>
<dbReference type="EMBL" id="CP034593">
    <property type="protein sequence ID" value="AZQ77635.1"/>
    <property type="molecule type" value="Genomic_DNA"/>
</dbReference>
<organism evidence="1 2">
    <name type="scientific">Flaviflexus ciconiae</name>
    <dbReference type="NCBI Taxonomy" id="2496867"/>
    <lineage>
        <taxon>Bacteria</taxon>
        <taxon>Bacillati</taxon>
        <taxon>Actinomycetota</taxon>
        <taxon>Actinomycetes</taxon>
        <taxon>Actinomycetales</taxon>
        <taxon>Actinomycetaceae</taxon>
        <taxon>Flaviflexus</taxon>
    </lineage>
</organism>
<dbReference type="KEGG" id="flh:EJ997_10100"/>
<dbReference type="Proteomes" id="UP000280344">
    <property type="component" value="Chromosome"/>
</dbReference>
<sequence length="170" mass="18745">MHISSSSLIRIMVSPIDNLNTHGDDAAVKSYVKLFADPSSDDSGEANFTQIVYTLDVRLSEGEWMAAGTAQVVLDITGEIGDVRGDVANKRFSALSAEFKDFAMPVLWLAVAPSMAATIAMIPRAKLKSLRTVWRSIFYRLTSRNLSVRTGKPKITEAPIRPHHRLRSIT</sequence>
<gene>
    <name evidence="1" type="ORF">EJ997_10100</name>
</gene>
<accession>A0A3Q9G531</accession>
<keyword evidence="2" id="KW-1185">Reference proteome</keyword>